<dbReference type="Proteomes" id="UP000008063">
    <property type="component" value="Unassembled WGS sequence"/>
</dbReference>
<dbReference type="Gene3D" id="3.40.1110.10">
    <property type="entry name" value="Calcium-transporting ATPase, cytoplasmic domain N"/>
    <property type="match status" value="1"/>
</dbReference>
<feature type="transmembrane region" description="Helical" evidence="17">
    <location>
        <begin position="106"/>
        <end position="124"/>
    </location>
</feature>
<dbReference type="Pfam" id="PF16212">
    <property type="entry name" value="PhoLip_ATPase_C"/>
    <property type="match status" value="1"/>
</dbReference>
<dbReference type="InterPro" id="IPR036412">
    <property type="entry name" value="HAD-like_sf"/>
</dbReference>
<feature type="binding site" evidence="16">
    <location>
        <position position="505"/>
    </location>
    <ligand>
        <name>Mg(2+)</name>
        <dbReference type="ChEBI" id="CHEBI:18420"/>
    </ligand>
</feature>
<evidence type="ECO:0000256" key="3">
    <source>
        <dbReference type="ARBA" id="ARBA00022553"/>
    </source>
</evidence>
<feature type="binding site" evidence="15">
    <location>
        <position position="721"/>
    </location>
    <ligand>
        <name>ATP</name>
        <dbReference type="ChEBI" id="CHEBI:30616"/>
    </ligand>
</feature>
<evidence type="ECO:0000256" key="2">
    <source>
        <dbReference type="ARBA" id="ARBA00008109"/>
    </source>
</evidence>
<name>F8Q858_SERL3</name>
<feature type="compositionally biased region" description="Basic residues" evidence="18">
    <location>
        <begin position="1422"/>
        <end position="1434"/>
    </location>
</feature>
<evidence type="ECO:0000259" key="20">
    <source>
        <dbReference type="Pfam" id="PF16212"/>
    </source>
</evidence>
<proteinExistence type="inferred from homology"/>
<feature type="binding site" evidence="15">
    <location>
        <position position="1003"/>
    </location>
    <ligand>
        <name>ATP</name>
        <dbReference type="ChEBI" id="CHEBI:30616"/>
    </ligand>
</feature>
<dbReference type="EMBL" id="GL945485">
    <property type="protein sequence ID" value="EGN95746.1"/>
    <property type="molecule type" value="Genomic_DNA"/>
</dbReference>
<evidence type="ECO:0000256" key="18">
    <source>
        <dbReference type="SAM" id="MobiDB-lite"/>
    </source>
</evidence>
<dbReference type="FunFam" id="3.40.50.1000:FF:000001">
    <property type="entry name" value="Phospholipid-transporting ATPase IC"/>
    <property type="match status" value="1"/>
</dbReference>
<dbReference type="GO" id="GO:0000287">
    <property type="term" value="F:magnesium ion binding"/>
    <property type="evidence" value="ECO:0007669"/>
    <property type="project" value="UniProtKB-UniRule"/>
</dbReference>
<dbReference type="SUPFAM" id="SSF81653">
    <property type="entry name" value="Calcium ATPase, transduction domain A"/>
    <property type="match status" value="1"/>
</dbReference>
<dbReference type="NCBIfam" id="TIGR01494">
    <property type="entry name" value="ATPase_P-type"/>
    <property type="match status" value="1"/>
</dbReference>
<comment type="similarity">
    <text evidence="2 17">Belongs to the cation transport ATPase (P-type) (TC 3.A.3) family. Type IV subfamily.</text>
</comment>
<keyword evidence="8 16" id="KW-0460">Magnesium</keyword>
<feature type="binding site" evidence="15">
    <location>
        <position position="507"/>
    </location>
    <ligand>
        <name>ATP</name>
        <dbReference type="ChEBI" id="CHEBI:30616"/>
    </ligand>
</feature>
<dbReference type="Pfam" id="PF13246">
    <property type="entry name" value="Cation_ATPase"/>
    <property type="match status" value="1"/>
</dbReference>
<keyword evidence="5 16" id="KW-0479">Metal-binding</keyword>
<evidence type="ECO:0000313" key="21">
    <source>
        <dbReference type="EMBL" id="EGN95746.1"/>
    </source>
</evidence>
<dbReference type="GO" id="GO:0016887">
    <property type="term" value="F:ATP hydrolysis activity"/>
    <property type="evidence" value="ECO:0007669"/>
    <property type="project" value="InterPro"/>
</dbReference>
<evidence type="ECO:0000256" key="13">
    <source>
        <dbReference type="ARBA" id="ARBA00049128"/>
    </source>
</evidence>
<keyword evidence="6 15" id="KW-0547">Nucleotide-binding</keyword>
<evidence type="ECO:0000256" key="8">
    <source>
        <dbReference type="ARBA" id="ARBA00022842"/>
    </source>
</evidence>
<feature type="binding site" evidence="15">
    <location>
        <position position="979"/>
    </location>
    <ligand>
        <name>ATP</name>
        <dbReference type="ChEBI" id="CHEBI:30616"/>
    </ligand>
</feature>
<feature type="binding site" evidence="16">
    <location>
        <position position="999"/>
    </location>
    <ligand>
        <name>Mg(2+)</name>
        <dbReference type="ChEBI" id="CHEBI:18420"/>
    </ligand>
</feature>
<evidence type="ECO:0000256" key="17">
    <source>
        <dbReference type="RuleBase" id="RU362033"/>
    </source>
</evidence>
<feature type="domain" description="P-type ATPase N-terminal" evidence="19">
    <location>
        <begin position="53"/>
        <end position="109"/>
    </location>
</feature>
<dbReference type="Pfam" id="PF16209">
    <property type="entry name" value="PhoLip_ATPase_N"/>
    <property type="match status" value="1"/>
</dbReference>
<keyword evidence="10 17" id="KW-1133">Transmembrane helix</keyword>
<comment type="subcellular location">
    <subcellularLocation>
        <location evidence="1 17">Membrane</location>
        <topology evidence="1 17">Multi-pass membrane protein</topology>
    </subcellularLocation>
</comment>
<feature type="binding site" evidence="15">
    <location>
        <position position="837"/>
    </location>
    <ligand>
        <name>ATP</name>
        <dbReference type="ChEBI" id="CHEBI:30616"/>
    </ligand>
</feature>
<dbReference type="SFLD" id="SFLDG00002">
    <property type="entry name" value="C1.7:_P-type_atpase_like"/>
    <property type="match status" value="1"/>
</dbReference>
<feature type="active site" description="4-aspartylphosphate intermediate" evidence="14">
    <location>
        <position position="505"/>
    </location>
</feature>
<feature type="binding site" evidence="16">
    <location>
        <position position="507"/>
    </location>
    <ligand>
        <name>Mg(2+)</name>
        <dbReference type="ChEBI" id="CHEBI:18420"/>
    </ligand>
</feature>
<protein>
    <recommendedName>
        <fullName evidence="17">Phospholipid-transporting ATPase</fullName>
        <ecNumber evidence="17">7.6.2.1</ecNumber>
    </recommendedName>
</protein>
<evidence type="ECO:0000256" key="11">
    <source>
        <dbReference type="ARBA" id="ARBA00023136"/>
    </source>
</evidence>
<feature type="binding site" evidence="15">
    <location>
        <position position="652"/>
    </location>
    <ligand>
        <name>ATP</name>
        <dbReference type="ChEBI" id="CHEBI:30616"/>
    </ligand>
</feature>
<feature type="binding site" evidence="15">
    <location>
        <position position="505"/>
    </location>
    <ligand>
        <name>ATP</name>
        <dbReference type="ChEBI" id="CHEBI:30616"/>
    </ligand>
</feature>
<feature type="transmembrane region" description="Helical" evidence="17">
    <location>
        <begin position="437"/>
        <end position="459"/>
    </location>
</feature>
<keyword evidence="22" id="KW-1185">Reference proteome</keyword>
<evidence type="ECO:0000259" key="19">
    <source>
        <dbReference type="Pfam" id="PF16209"/>
    </source>
</evidence>
<feature type="domain" description="P-type ATPase C-terminal" evidence="20">
    <location>
        <begin position="1025"/>
        <end position="1275"/>
    </location>
</feature>
<sequence length="1434" mass="159994">MAKPRSGVAAWYDRLAAFNVESLFARARVPGPPRTVYVNQNLPESYFDNKGRPKKEHIYATNQVISSKYTIITFLPRNLLEQFRRIANVFFAFIAILQFFHEFSTISPGLVILPLLIVLAITAVKDGYEDIKRHQSDRKVNHSQVRVLSGGAWVNPNVSSGKSRTFVRGILPNGRTKRKIVEGADVGDLAAAELGTQNGGRVRDPDMEYDDDSMVESQHHLFGPDEKGNKPHWKQTLWEDVHVGDFVKIMDNEPIPADILICATSEEENVAFVETKNLDGETNLKSRNASQALTYLRTAAQCSSKLNPFTVECDRPDTNMYKVNAAIVQNGEKTRVDSQHLLLRGTILRNTGWAIGIVLYTGVDTKIVLNSGGTPSKRSKVERQMNPQVFANLVLLAVMGVVCGIADSEIEQVQYPEGALWLYDDNQSDNNPRVNGAITFAFALITFQDIVPISLYISIEVVKTCQSLFIYFDRNIYYEKTGQATLARSYNLSDDLGQIQYIFSDKTGTLTQNSMVFRQCSVGGSVYLGDPEEDENEDASVKVVKTVRTSSADSSFASTSAAPAPDDNPEAVPHPLEASGVKLSAGVLRHFRDQELVEDLARAIDAEPGSENETLARSLNGFFSVLALCHTVLTAVDPATGAIEYKAQSPDEAALVQAAADVGFIFRGRVKETLFLQTPFSKEFEEYELLNILEFTSARKRMSIVVRKMSDDDGRLFLLTKGADNVIFERLKEGGEELKKTTEQHLDDFAREGLRTLTLAYKVIPEDEYEIWSERYHEASTALEEREEKIEVICEEMEKDLRLLGATAIEDRLQDGVPETIADLKLAGIKIWVATGDKLETAIAIGHSTNLIAPDANVIVIRGTGEDGGRPVYQQLISAVEDFFPSSGILDEAGIVTPTTSKKSPSLDYTGPYPLQRMDTGVTSIVGANNGEKSGGFVLVIDGAALGVALGDDEHKLLLLRLAMHCEGVICCRVSPLQKALVVKLVKEGLGVMTLAIGDGANDVSMIQAADVGIGIAGEEGLQAANSSDYAIAQFRFLKRLLLVHGHWCYARNGNMILNFFYKNIVCTVALWWFQIYCGWTSTYVFQYTYLLLWNSIWTLAPVIGIGLFDRMVDADVLMAFPELYRFGREGTWFTNKKFLIYVLDGVVQSAVIFFIIQYTYDSNSARNDGYSIAMSEYSTTIVFALALTANLYNGLNTTVWTGWIFFAVFLGIIILLLFTLIYSAISPGWFVTQVYGNNYYLFRSSYFWLCLPITIFIALLPMYLFKAWKAGFSPDDIDLLRYIRKTQPHRDLIHTLRREDRSDALTPSTSRTRPLSGMSRRYSRASRPTSYIHKPSDSADNITLDGLSRQLDPRSASRTDMSTGVRSIHRGFDFATEERGVAMRRMQSNLSERRQSSRHLPLLESNTSQKRKGSMRIFSSLRRKKPPTPRKDV</sequence>
<dbReference type="InParanoid" id="F8Q858"/>
<dbReference type="InterPro" id="IPR023299">
    <property type="entry name" value="ATPase_P-typ_cyto_dom_N"/>
</dbReference>
<dbReference type="PANTHER" id="PTHR24092:SF153">
    <property type="entry name" value="PHOSPHOLIPID-TRANSPORTING ATPASE"/>
    <property type="match status" value="1"/>
</dbReference>
<dbReference type="OrthoDB" id="377733at2759"/>
<dbReference type="InterPro" id="IPR023214">
    <property type="entry name" value="HAD_sf"/>
</dbReference>
<evidence type="ECO:0000256" key="9">
    <source>
        <dbReference type="ARBA" id="ARBA00022967"/>
    </source>
</evidence>
<dbReference type="HOGENOM" id="CLU_000846_5_2_1"/>
<evidence type="ECO:0000313" key="22">
    <source>
        <dbReference type="Proteomes" id="UP000008063"/>
    </source>
</evidence>
<dbReference type="PANTHER" id="PTHR24092">
    <property type="entry name" value="PROBABLE PHOSPHOLIPID-TRANSPORTING ATPASE"/>
    <property type="match status" value="1"/>
</dbReference>
<dbReference type="InterPro" id="IPR044492">
    <property type="entry name" value="P_typ_ATPase_HD_dom"/>
</dbReference>
<feature type="binding site" evidence="15">
    <location>
        <position position="973"/>
    </location>
    <ligand>
        <name>ATP</name>
        <dbReference type="ChEBI" id="CHEBI:30616"/>
    </ligand>
</feature>
<dbReference type="InterPro" id="IPR006539">
    <property type="entry name" value="P-type_ATPase_IV"/>
</dbReference>
<dbReference type="NCBIfam" id="TIGR01652">
    <property type="entry name" value="ATPase-Plipid"/>
    <property type="match status" value="1"/>
</dbReference>
<dbReference type="InterPro" id="IPR018303">
    <property type="entry name" value="ATPase_P-typ_P_site"/>
</dbReference>
<keyword evidence="11 17" id="KW-0472">Membrane</keyword>
<dbReference type="FunFam" id="3.40.1110.10:FF:000087">
    <property type="entry name" value="Phospholipid-transporting ATPase"/>
    <property type="match status" value="1"/>
</dbReference>
<feature type="compositionally biased region" description="Low complexity" evidence="18">
    <location>
        <begin position="554"/>
        <end position="565"/>
    </location>
</feature>
<keyword evidence="4 17" id="KW-0812">Transmembrane</keyword>
<feature type="binding site" evidence="15">
    <location>
        <position position="506"/>
    </location>
    <ligand>
        <name>ATP</name>
        <dbReference type="ChEBI" id="CHEBI:30616"/>
    </ligand>
</feature>
<comment type="cofactor">
    <cofactor evidence="16">
        <name>Mg(2+)</name>
        <dbReference type="ChEBI" id="CHEBI:18420"/>
    </cofactor>
</comment>
<accession>F8Q858</accession>
<feature type="binding site" evidence="15">
    <location>
        <position position="835"/>
    </location>
    <ligand>
        <name>ATP</name>
        <dbReference type="ChEBI" id="CHEBI:30616"/>
    </ligand>
</feature>
<dbReference type="Gene3D" id="3.40.50.1000">
    <property type="entry name" value="HAD superfamily/HAD-like"/>
    <property type="match status" value="1"/>
</dbReference>
<dbReference type="STRING" id="936435.F8Q858"/>
<dbReference type="PRINTS" id="PR00119">
    <property type="entry name" value="CATATPASE"/>
</dbReference>
<evidence type="ECO:0000256" key="14">
    <source>
        <dbReference type="PIRSR" id="PIRSR606539-1"/>
    </source>
</evidence>
<dbReference type="Gene3D" id="2.70.150.10">
    <property type="entry name" value="Calcium-transporting ATPase, cytoplasmic transduction domain A"/>
    <property type="match status" value="1"/>
</dbReference>
<evidence type="ECO:0000256" key="5">
    <source>
        <dbReference type="ARBA" id="ARBA00022723"/>
    </source>
</evidence>
<dbReference type="eggNOG" id="KOG0206">
    <property type="taxonomic scope" value="Eukaryota"/>
</dbReference>
<feature type="transmembrane region" description="Helical" evidence="17">
    <location>
        <begin position="1173"/>
        <end position="1193"/>
    </location>
</feature>
<feature type="binding site" evidence="16">
    <location>
        <position position="1003"/>
    </location>
    <ligand>
        <name>Mg(2+)</name>
        <dbReference type="ChEBI" id="CHEBI:18420"/>
    </ligand>
</feature>
<dbReference type="PROSITE" id="PS00154">
    <property type="entry name" value="ATPASE_E1_E2"/>
    <property type="match status" value="1"/>
</dbReference>
<feature type="transmembrane region" description="Helical" evidence="17">
    <location>
        <begin position="1246"/>
        <end position="1266"/>
    </location>
</feature>
<feature type="binding site" evidence="15">
    <location>
        <position position="1002"/>
    </location>
    <ligand>
        <name>ATP</name>
        <dbReference type="ChEBI" id="CHEBI:30616"/>
    </ligand>
</feature>
<feature type="binding site" evidence="15">
    <location>
        <position position="836"/>
    </location>
    <ligand>
        <name>ATP</name>
        <dbReference type="ChEBI" id="CHEBI:30616"/>
    </ligand>
</feature>
<dbReference type="SUPFAM" id="SSF81665">
    <property type="entry name" value="Calcium ATPase, transmembrane domain M"/>
    <property type="match status" value="1"/>
</dbReference>
<feature type="transmembrane region" description="Helical" evidence="17">
    <location>
        <begin position="389"/>
        <end position="407"/>
    </location>
</feature>
<evidence type="ECO:0000256" key="10">
    <source>
        <dbReference type="ARBA" id="ARBA00022989"/>
    </source>
</evidence>
<dbReference type="OMA" id="DMMIYQR"/>
<feature type="region of interest" description="Disordered" evidence="18">
    <location>
        <begin position="554"/>
        <end position="575"/>
    </location>
</feature>
<dbReference type="GO" id="GO:0005886">
    <property type="term" value="C:plasma membrane"/>
    <property type="evidence" value="ECO:0007669"/>
    <property type="project" value="TreeGrafter"/>
</dbReference>
<feature type="binding site" evidence="15">
    <location>
        <position position="755"/>
    </location>
    <ligand>
        <name>ATP</name>
        <dbReference type="ChEBI" id="CHEBI:30616"/>
    </ligand>
</feature>
<dbReference type="EC" id="7.6.2.1" evidence="17"/>
<organism evidence="22">
    <name type="scientific">Serpula lacrymans var. lacrymans (strain S7.3)</name>
    <name type="common">Dry rot fungus</name>
    <dbReference type="NCBI Taxonomy" id="936435"/>
    <lineage>
        <taxon>Eukaryota</taxon>
        <taxon>Fungi</taxon>
        <taxon>Dikarya</taxon>
        <taxon>Basidiomycota</taxon>
        <taxon>Agaricomycotina</taxon>
        <taxon>Agaricomycetes</taxon>
        <taxon>Agaricomycetidae</taxon>
        <taxon>Boletales</taxon>
        <taxon>Coniophorineae</taxon>
        <taxon>Serpulaceae</taxon>
        <taxon>Serpula</taxon>
    </lineage>
</organism>
<feature type="transmembrane region" description="Helical" evidence="17">
    <location>
        <begin position="83"/>
        <end position="100"/>
    </location>
</feature>
<keyword evidence="9 17" id="KW-1278">Translocase</keyword>
<comment type="catalytic activity">
    <reaction evidence="13">
        <text>a 1,2-diacyl-sn-glycero-3-phosphoethanolamine(out) + ATP + H2O = a 1,2-diacyl-sn-glycero-3-phosphoethanolamine(in) + ADP + phosphate + H(+)</text>
        <dbReference type="Rhea" id="RHEA:66132"/>
        <dbReference type="ChEBI" id="CHEBI:15377"/>
        <dbReference type="ChEBI" id="CHEBI:15378"/>
        <dbReference type="ChEBI" id="CHEBI:30616"/>
        <dbReference type="ChEBI" id="CHEBI:43474"/>
        <dbReference type="ChEBI" id="CHEBI:64612"/>
        <dbReference type="ChEBI" id="CHEBI:456216"/>
    </reaction>
    <physiologicalReaction direction="left-to-right" evidence="13">
        <dbReference type="Rhea" id="RHEA:66133"/>
    </physiologicalReaction>
</comment>
<reference evidence="22" key="1">
    <citation type="journal article" date="2011" name="Science">
        <title>The plant cell wall-decomposing machinery underlies the functional diversity of forest fungi.</title>
        <authorList>
            <person name="Eastwood D.C."/>
            <person name="Floudas D."/>
            <person name="Binder M."/>
            <person name="Majcherczyk A."/>
            <person name="Schneider P."/>
            <person name="Aerts A."/>
            <person name="Asiegbu F.O."/>
            <person name="Baker S.E."/>
            <person name="Barry K."/>
            <person name="Bendiksby M."/>
            <person name="Blumentritt M."/>
            <person name="Coutinho P.M."/>
            <person name="Cullen D."/>
            <person name="de Vries R.P."/>
            <person name="Gathman A."/>
            <person name="Goodell B."/>
            <person name="Henrissat B."/>
            <person name="Ihrmark K."/>
            <person name="Kauserud H."/>
            <person name="Kohler A."/>
            <person name="LaButti K."/>
            <person name="Lapidus A."/>
            <person name="Lavin J.L."/>
            <person name="Lee Y.-H."/>
            <person name="Lindquist E."/>
            <person name="Lilly W."/>
            <person name="Lucas S."/>
            <person name="Morin E."/>
            <person name="Murat C."/>
            <person name="Oguiza J.A."/>
            <person name="Park J."/>
            <person name="Pisabarro A.G."/>
            <person name="Riley R."/>
            <person name="Rosling A."/>
            <person name="Salamov A."/>
            <person name="Schmidt O."/>
            <person name="Schmutz J."/>
            <person name="Skrede I."/>
            <person name="Stenlid J."/>
            <person name="Wiebenga A."/>
            <person name="Xie X."/>
            <person name="Kuees U."/>
            <person name="Hibbett D.S."/>
            <person name="Hoffmeister D."/>
            <person name="Hoegberg N."/>
            <person name="Martin F."/>
            <person name="Grigoriev I.V."/>
            <person name="Watkinson S.C."/>
        </authorList>
    </citation>
    <scope>NUCLEOTIDE SEQUENCE [LARGE SCALE GENOMIC DNA]</scope>
    <source>
        <strain evidence="22">strain S7.3</strain>
    </source>
</reference>
<dbReference type="InterPro" id="IPR001757">
    <property type="entry name" value="P_typ_ATPase"/>
</dbReference>
<keyword evidence="3" id="KW-0597">Phosphoprotein</keyword>
<feature type="binding site" evidence="15">
    <location>
        <position position="695"/>
    </location>
    <ligand>
        <name>ATP</name>
        <dbReference type="ChEBI" id="CHEBI:30616"/>
    </ligand>
</feature>
<evidence type="ECO:0000256" key="6">
    <source>
        <dbReference type="ARBA" id="ARBA00022741"/>
    </source>
</evidence>
<feature type="region of interest" description="Disordered" evidence="18">
    <location>
        <begin position="1388"/>
        <end position="1434"/>
    </location>
</feature>
<evidence type="ECO:0000256" key="7">
    <source>
        <dbReference type="ARBA" id="ARBA00022840"/>
    </source>
</evidence>
<gene>
    <name evidence="21" type="ORF">SERLA73DRAFT_95335</name>
</gene>
<evidence type="ECO:0000256" key="12">
    <source>
        <dbReference type="ARBA" id="ARBA00034036"/>
    </source>
</evidence>
<dbReference type="InterPro" id="IPR032631">
    <property type="entry name" value="P-type_ATPase_N"/>
</dbReference>
<comment type="catalytic activity">
    <reaction evidence="12 17">
        <text>ATP + H2O + phospholipidSide 1 = ADP + phosphate + phospholipidSide 2.</text>
        <dbReference type="EC" id="7.6.2.1"/>
    </reaction>
</comment>
<dbReference type="InterPro" id="IPR032630">
    <property type="entry name" value="P_typ_ATPase_c"/>
</dbReference>
<dbReference type="SUPFAM" id="SSF56784">
    <property type="entry name" value="HAD-like"/>
    <property type="match status" value="1"/>
</dbReference>
<dbReference type="GO" id="GO:0005524">
    <property type="term" value="F:ATP binding"/>
    <property type="evidence" value="ECO:0007669"/>
    <property type="project" value="UniProtKB-UniRule"/>
</dbReference>
<dbReference type="GO" id="GO:0140326">
    <property type="term" value="F:ATPase-coupled intramembrane lipid transporter activity"/>
    <property type="evidence" value="ECO:0007669"/>
    <property type="project" value="UniProtKB-EC"/>
</dbReference>
<dbReference type="SFLD" id="SFLDF00027">
    <property type="entry name" value="p-type_atpase"/>
    <property type="match status" value="1"/>
</dbReference>
<evidence type="ECO:0000256" key="15">
    <source>
        <dbReference type="PIRSR" id="PIRSR606539-2"/>
    </source>
</evidence>
<feature type="transmembrane region" description="Helical" evidence="17">
    <location>
        <begin position="1205"/>
        <end position="1226"/>
    </location>
</feature>
<dbReference type="SFLD" id="SFLDS00003">
    <property type="entry name" value="Haloacid_Dehalogenase"/>
    <property type="match status" value="1"/>
</dbReference>
<feature type="transmembrane region" description="Helical" evidence="17">
    <location>
        <begin position="1139"/>
        <end position="1161"/>
    </location>
</feature>
<feature type="transmembrane region" description="Helical" evidence="17">
    <location>
        <begin position="1088"/>
        <end position="1109"/>
    </location>
</feature>
<dbReference type="InterPro" id="IPR008250">
    <property type="entry name" value="ATPase_P-typ_transduc_dom_A_sf"/>
</dbReference>
<evidence type="ECO:0000256" key="1">
    <source>
        <dbReference type="ARBA" id="ARBA00004141"/>
    </source>
</evidence>
<evidence type="ECO:0000256" key="4">
    <source>
        <dbReference type="ARBA" id="ARBA00022692"/>
    </source>
</evidence>
<feature type="region of interest" description="Disordered" evidence="18">
    <location>
        <begin position="1303"/>
        <end position="1364"/>
    </location>
</feature>
<feature type="transmembrane region" description="Helical" evidence="17">
    <location>
        <begin position="1060"/>
        <end position="1082"/>
    </location>
</feature>
<dbReference type="InterPro" id="IPR023298">
    <property type="entry name" value="ATPase_P-typ_TM_dom_sf"/>
</dbReference>
<dbReference type="SUPFAM" id="SSF81660">
    <property type="entry name" value="Metal cation-transporting ATPase, ATP-binding domain N"/>
    <property type="match status" value="1"/>
</dbReference>
<keyword evidence="7 15" id="KW-0067">ATP-binding</keyword>
<dbReference type="GO" id="GO:0045332">
    <property type="term" value="P:phospholipid translocation"/>
    <property type="evidence" value="ECO:0007669"/>
    <property type="project" value="TreeGrafter"/>
</dbReference>
<evidence type="ECO:0000256" key="16">
    <source>
        <dbReference type="PIRSR" id="PIRSR606539-3"/>
    </source>
</evidence>